<dbReference type="PRINTS" id="PR01021">
    <property type="entry name" value="OMPADOMAIN"/>
</dbReference>
<dbReference type="RefSeq" id="WP_310006493.1">
    <property type="nucleotide sequence ID" value="NZ_JAVDTX010000004.1"/>
</dbReference>
<dbReference type="EMBL" id="JAVDTX010000004">
    <property type="protein sequence ID" value="MDR6845312.1"/>
    <property type="molecule type" value="Genomic_DNA"/>
</dbReference>
<name>A0ABU1S2P9_9FLAO</name>
<dbReference type="PROSITE" id="PS51123">
    <property type="entry name" value="OMPA_2"/>
    <property type="match status" value="1"/>
</dbReference>
<keyword evidence="7" id="KW-1185">Reference proteome</keyword>
<proteinExistence type="predicted"/>
<evidence type="ECO:0000256" key="4">
    <source>
        <dbReference type="PROSITE-ProRule" id="PRU00473"/>
    </source>
</evidence>
<dbReference type="Pfam" id="PF00691">
    <property type="entry name" value="OmpA"/>
    <property type="match status" value="1"/>
</dbReference>
<comment type="subcellular location">
    <subcellularLocation>
        <location evidence="1">Cell outer membrane</location>
    </subcellularLocation>
</comment>
<organism evidence="6 7">
    <name type="scientific">Flavobacterium granuli</name>
    <dbReference type="NCBI Taxonomy" id="280093"/>
    <lineage>
        <taxon>Bacteria</taxon>
        <taxon>Pseudomonadati</taxon>
        <taxon>Bacteroidota</taxon>
        <taxon>Flavobacteriia</taxon>
        <taxon>Flavobacteriales</taxon>
        <taxon>Flavobacteriaceae</taxon>
        <taxon>Flavobacterium</taxon>
    </lineage>
</organism>
<dbReference type="CDD" id="cd07185">
    <property type="entry name" value="OmpA_C-like"/>
    <property type="match status" value="1"/>
</dbReference>
<feature type="domain" description="OmpA-like" evidence="5">
    <location>
        <begin position="248"/>
        <end position="361"/>
    </location>
</feature>
<evidence type="ECO:0000259" key="5">
    <source>
        <dbReference type="PROSITE" id="PS51123"/>
    </source>
</evidence>
<evidence type="ECO:0000256" key="3">
    <source>
        <dbReference type="ARBA" id="ARBA00023237"/>
    </source>
</evidence>
<dbReference type="InterPro" id="IPR006665">
    <property type="entry name" value="OmpA-like"/>
</dbReference>
<evidence type="ECO:0000313" key="6">
    <source>
        <dbReference type="EMBL" id="MDR6845312.1"/>
    </source>
</evidence>
<dbReference type="Gene3D" id="3.30.1330.60">
    <property type="entry name" value="OmpA-like domain"/>
    <property type="match status" value="1"/>
</dbReference>
<comment type="caution">
    <text evidence="6">The sequence shown here is derived from an EMBL/GenBank/DDBJ whole genome shotgun (WGS) entry which is preliminary data.</text>
</comment>
<reference evidence="6 7" key="1">
    <citation type="submission" date="2023-07" db="EMBL/GenBank/DDBJ databases">
        <title>Sorghum-associated microbial communities from plants grown in Nebraska, USA.</title>
        <authorList>
            <person name="Schachtman D."/>
        </authorList>
    </citation>
    <scope>NUCLEOTIDE SEQUENCE [LARGE SCALE GENOMIC DNA]</scope>
    <source>
        <strain evidence="6 7">BE124</strain>
    </source>
</reference>
<sequence length="370" mass="40671">MRKLILLFVLACSFQKMHSQQIYLKTGRNYTDFNYKSDAGSNTNLQAGTGSFYEVGYSILLKQGSLKYNIGLSLNQYNAIESTSSNSYSWNTEYAGIENSLTYSFVKTKGFELGVNGGLGIATIVYGKQQINGAYLDLMSQKEFSGLLLSPKAGLQASYNVNKDVFFSLGYYFSKGFNVTNSTDEKLSFNTHQIQLGIHIQMNQSGGAHTKTVVAAPEPVAVVPAETPAPAPVAVVAPEVIDVEGTNKKVNEMLNKYAVNFDLNKDVLSKEAQENIDKNISTMNQFQVVKITITGYCDDSGPAEFNNMLSKKRAESVKNYLVSKGLPAERFEAIGLGIIPNTTPWSRAQNRRVVFSVLLTEEAIGEVKNQ</sequence>
<evidence type="ECO:0000256" key="2">
    <source>
        <dbReference type="ARBA" id="ARBA00023136"/>
    </source>
</evidence>
<evidence type="ECO:0000313" key="7">
    <source>
        <dbReference type="Proteomes" id="UP001261871"/>
    </source>
</evidence>
<gene>
    <name evidence="6" type="ORF">J2W95_002019</name>
</gene>
<keyword evidence="2 4" id="KW-0472">Membrane</keyword>
<dbReference type="InterPro" id="IPR006664">
    <property type="entry name" value="OMP_bac"/>
</dbReference>
<keyword evidence="3" id="KW-0998">Cell outer membrane</keyword>
<dbReference type="InterPro" id="IPR036737">
    <property type="entry name" value="OmpA-like_sf"/>
</dbReference>
<dbReference type="PANTHER" id="PTHR30329:SF21">
    <property type="entry name" value="LIPOPROTEIN YIAD-RELATED"/>
    <property type="match status" value="1"/>
</dbReference>
<dbReference type="Proteomes" id="UP001261871">
    <property type="component" value="Unassembled WGS sequence"/>
</dbReference>
<dbReference type="SUPFAM" id="SSF103088">
    <property type="entry name" value="OmpA-like"/>
    <property type="match status" value="1"/>
</dbReference>
<dbReference type="InterPro" id="IPR050330">
    <property type="entry name" value="Bact_OuterMem_StrucFunc"/>
</dbReference>
<evidence type="ECO:0000256" key="1">
    <source>
        <dbReference type="ARBA" id="ARBA00004442"/>
    </source>
</evidence>
<dbReference type="PANTHER" id="PTHR30329">
    <property type="entry name" value="STATOR ELEMENT OF FLAGELLAR MOTOR COMPLEX"/>
    <property type="match status" value="1"/>
</dbReference>
<protein>
    <submittedName>
        <fullName evidence="6">Outer membrane protein OmpA-like peptidoglycan-associated protein</fullName>
    </submittedName>
</protein>
<accession>A0ABU1S2P9</accession>